<comment type="caution">
    <text evidence="1">The sequence shown here is derived from an EMBL/GenBank/DDBJ whole genome shotgun (WGS) entry which is preliminary data.</text>
</comment>
<accession>A0ABR9U9B2</accession>
<protein>
    <recommendedName>
        <fullName evidence="3">Metal ABC transporter ATPase</fullName>
    </recommendedName>
</protein>
<evidence type="ECO:0008006" key="3">
    <source>
        <dbReference type="Google" id="ProtNLM"/>
    </source>
</evidence>
<sequence length="191" mass="20926">MTNATLPEIKDSGALDLAPRLGTWLEEYGEISTILPVLVGLFVTSRLQIRGATALLVNLTLAALTRQVVVQLKKQAHPTTSVAAGVNQQSASADDHTTEDYTIIHSTPGRLRLRIPRLVNDVLYAKQLEKLLIADEGVIRVRLNRAAASLVIQYDGAGVSELELGMRLLQILDRAERHFQPQPTDKDTEAT</sequence>
<name>A0ABR9U9B2_9CYAN</name>
<dbReference type="Proteomes" id="UP000640725">
    <property type="component" value="Unassembled WGS sequence"/>
</dbReference>
<proteinExistence type="predicted"/>
<evidence type="ECO:0000313" key="2">
    <source>
        <dbReference type="Proteomes" id="UP000640725"/>
    </source>
</evidence>
<gene>
    <name evidence="1" type="ORF">IQ236_07310</name>
</gene>
<reference evidence="1 2" key="1">
    <citation type="submission" date="2020-10" db="EMBL/GenBank/DDBJ databases">
        <authorList>
            <person name="Castelo-Branco R."/>
            <person name="Eusebio N."/>
            <person name="Adriana R."/>
            <person name="Vieira A."/>
            <person name="Brugerolle De Fraissinette N."/>
            <person name="Rezende De Castro R."/>
            <person name="Schneider M.P."/>
            <person name="Vasconcelos V."/>
            <person name="Leao P.N."/>
        </authorList>
    </citation>
    <scope>NUCLEOTIDE SEQUENCE [LARGE SCALE GENOMIC DNA]</scope>
    <source>
        <strain evidence="1 2">LEGE 06226</strain>
    </source>
</reference>
<dbReference type="RefSeq" id="WP_193868652.1">
    <property type="nucleotide sequence ID" value="NZ_JADEWU010000011.1"/>
</dbReference>
<evidence type="ECO:0000313" key="1">
    <source>
        <dbReference type="EMBL" id="MBE9143030.1"/>
    </source>
</evidence>
<keyword evidence="2" id="KW-1185">Reference proteome</keyword>
<dbReference type="Pfam" id="PF19991">
    <property type="entry name" value="HMA_2"/>
    <property type="match status" value="1"/>
</dbReference>
<organism evidence="1 2">
    <name type="scientific">Planktothrix mougeotii LEGE 06226</name>
    <dbReference type="NCBI Taxonomy" id="1828728"/>
    <lineage>
        <taxon>Bacteria</taxon>
        <taxon>Bacillati</taxon>
        <taxon>Cyanobacteriota</taxon>
        <taxon>Cyanophyceae</taxon>
        <taxon>Oscillatoriophycideae</taxon>
        <taxon>Oscillatoriales</taxon>
        <taxon>Microcoleaceae</taxon>
        <taxon>Planktothrix</taxon>
    </lineage>
</organism>
<dbReference type="EMBL" id="JADEWU010000011">
    <property type="protein sequence ID" value="MBE9143030.1"/>
    <property type="molecule type" value="Genomic_DNA"/>
</dbReference>